<gene>
    <name evidence="2" type="ORF">J2S47_001032</name>
</gene>
<protein>
    <submittedName>
        <fullName evidence="2">Uncharacterized protein</fullName>
    </submittedName>
</protein>
<evidence type="ECO:0000313" key="2">
    <source>
        <dbReference type="EMBL" id="MDP9680530.1"/>
    </source>
</evidence>
<feature type="region of interest" description="Disordered" evidence="1">
    <location>
        <begin position="28"/>
        <end position="47"/>
    </location>
</feature>
<dbReference type="EMBL" id="JAURUD010000001">
    <property type="protein sequence ID" value="MDP9680530.1"/>
    <property type="molecule type" value="Genomic_DNA"/>
</dbReference>
<accession>A0ABT9LA05</accession>
<evidence type="ECO:0000313" key="3">
    <source>
        <dbReference type="Proteomes" id="UP001231675"/>
    </source>
</evidence>
<name>A0ABT9LA05_STRGD</name>
<feature type="compositionally biased region" description="Pro residues" evidence="1">
    <location>
        <begin position="247"/>
        <end position="258"/>
    </location>
</feature>
<comment type="caution">
    <text evidence="2">The sequence shown here is derived from an EMBL/GenBank/DDBJ whole genome shotgun (WGS) entry which is preliminary data.</text>
</comment>
<organism evidence="2 3">
    <name type="scientific">Streptomyces griseoviridis</name>
    <dbReference type="NCBI Taxonomy" id="45398"/>
    <lineage>
        <taxon>Bacteria</taxon>
        <taxon>Bacillati</taxon>
        <taxon>Actinomycetota</taxon>
        <taxon>Actinomycetes</taxon>
        <taxon>Kitasatosporales</taxon>
        <taxon>Streptomycetaceae</taxon>
        <taxon>Streptomyces</taxon>
    </lineage>
</organism>
<feature type="region of interest" description="Disordered" evidence="1">
    <location>
        <begin position="62"/>
        <end position="87"/>
    </location>
</feature>
<proteinExistence type="predicted"/>
<dbReference type="Proteomes" id="UP001231675">
    <property type="component" value="Unassembled WGS sequence"/>
</dbReference>
<keyword evidence="3" id="KW-1185">Reference proteome</keyword>
<feature type="region of interest" description="Disordered" evidence="1">
    <location>
        <begin position="239"/>
        <end position="258"/>
    </location>
</feature>
<sequence length="258" mass="26343">MTCPVVLPQALAHVRAGETPIASSVASHAMRRAGSPGMPQRPAGNIGATASYASPVRYPVPDGPGVDRVHGDGGFGERRRRGAGDRGGGALLESVGDLAGHACAVVLPGGRHPTGRTRRQRGAQPCVRLDQQHRADVDGPVRVGHRGVDHVEGAVATAERVVGDEDAEPAAEGSAAVRTGGARRAGEREVAGALRDTCVRVAGVAGRRADGGADVLDAAGAPGCRGVVRHMAVRADARAVGGEPARHPWPVPARRPAR</sequence>
<feature type="compositionally biased region" description="Basic and acidic residues" evidence="1">
    <location>
        <begin position="65"/>
        <end position="77"/>
    </location>
</feature>
<evidence type="ECO:0000256" key="1">
    <source>
        <dbReference type="SAM" id="MobiDB-lite"/>
    </source>
</evidence>
<reference evidence="2 3" key="1">
    <citation type="submission" date="2023-07" db="EMBL/GenBank/DDBJ databases">
        <title>Sequencing the genomes of 1000 actinobacteria strains.</title>
        <authorList>
            <person name="Klenk H.-P."/>
        </authorList>
    </citation>
    <scope>NUCLEOTIDE SEQUENCE [LARGE SCALE GENOMIC DNA]</scope>
    <source>
        <strain evidence="2 3">DSM 40229</strain>
    </source>
</reference>